<evidence type="ECO:0000313" key="3">
    <source>
        <dbReference type="EMBL" id="MBW8640171.1"/>
    </source>
</evidence>
<reference evidence="3" key="1">
    <citation type="submission" date="2021-08" db="EMBL/GenBank/DDBJ databases">
        <title>Hoeflea bacterium WL0058 sp. nov., isolated from the sediment.</title>
        <authorList>
            <person name="Wang L."/>
            <person name="Zhang D."/>
        </authorList>
    </citation>
    <scope>NUCLEOTIDE SEQUENCE</scope>
    <source>
        <strain evidence="3">WL0058</strain>
    </source>
</reference>
<evidence type="ECO:0000313" key="4">
    <source>
        <dbReference type="Proteomes" id="UP001196509"/>
    </source>
</evidence>
<proteinExistence type="predicted"/>
<dbReference type="EMBL" id="JAICBX010000005">
    <property type="protein sequence ID" value="MBW8640171.1"/>
    <property type="molecule type" value="Genomic_DNA"/>
</dbReference>
<keyword evidence="4" id="KW-1185">Reference proteome</keyword>
<feature type="chain" id="PRO_5042121092" description="Secreted protein" evidence="2">
    <location>
        <begin position="23"/>
        <end position="128"/>
    </location>
</feature>
<gene>
    <name evidence="3" type="ORF">K1W69_23450</name>
</gene>
<feature type="region of interest" description="Disordered" evidence="1">
    <location>
        <begin position="69"/>
        <end position="97"/>
    </location>
</feature>
<evidence type="ECO:0000256" key="1">
    <source>
        <dbReference type="SAM" id="MobiDB-lite"/>
    </source>
</evidence>
<dbReference type="AlphaFoldDB" id="A0AAE2ZSL9"/>
<keyword evidence="2" id="KW-0732">Signal</keyword>
<sequence>MTRMFCSHLIVLSIFAATPTFAQSVVMEADSFESFSSAFCSASHDAEHIFVVPAAVFSEHSEIACDNGVSGLRSSEPEDDPGHTVFNIDPPSGAPTALDCDGKADTGMETIAINCIPADMESVDHKKT</sequence>
<protein>
    <recommendedName>
        <fullName evidence="5">Secreted protein</fullName>
    </recommendedName>
</protein>
<dbReference type="Proteomes" id="UP001196509">
    <property type="component" value="Unassembled WGS sequence"/>
</dbReference>
<name>A0AAE2ZSL9_9HYPH</name>
<accession>A0AAE2ZSL9</accession>
<evidence type="ECO:0000256" key="2">
    <source>
        <dbReference type="SAM" id="SignalP"/>
    </source>
</evidence>
<organism evidence="3 4">
    <name type="scientific">Flavimaribacter sediminis</name>
    <dbReference type="NCBI Taxonomy" id="2865987"/>
    <lineage>
        <taxon>Bacteria</taxon>
        <taxon>Pseudomonadati</taxon>
        <taxon>Pseudomonadota</taxon>
        <taxon>Alphaproteobacteria</taxon>
        <taxon>Hyphomicrobiales</taxon>
        <taxon>Rhizobiaceae</taxon>
        <taxon>Flavimaribacter</taxon>
    </lineage>
</organism>
<evidence type="ECO:0008006" key="5">
    <source>
        <dbReference type="Google" id="ProtNLM"/>
    </source>
</evidence>
<comment type="caution">
    <text evidence="3">The sequence shown here is derived from an EMBL/GenBank/DDBJ whole genome shotgun (WGS) entry which is preliminary data.</text>
</comment>
<dbReference type="RefSeq" id="WP_220230887.1">
    <property type="nucleotide sequence ID" value="NZ_JAICBX010000005.1"/>
</dbReference>
<feature type="signal peptide" evidence="2">
    <location>
        <begin position="1"/>
        <end position="22"/>
    </location>
</feature>